<organism evidence="2 3">
    <name type="scientific">Roseovarius nanhaiticus</name>
    <dbReference type="NCBI Taxonomy" id="573024"/>
    <lineage>
        <taxon>Bacteria</taxon>
        <taxon>Pseudomonadati</taxon>
        <taxon>Pseudomonadota</taxon>
        <taxon>Alphaproteobacteria</taxon>
        <taxon>Rhodobacterales</taxon>
        <taxon>Roseobacteraceae</taxon>
        <taxon>Roseovarius</taxon>
    </lineage>
</organism>
<dbReference type="GO" id="GO:0016226">
    <property type="term" value="P:iron-sulfur cluster assembly"/>
    <property type="evidence" value="ECO:0007669"/>
    <property type="project" value="TreeGrafter"/>
</dbReference>
<dbReference type="InterPro" id="IPR036065">
    <property type="entry name" value="BolA-like_sf"/>
</dbReference>
<name>A0A1N7G2G4_9RHOB</name>
<dbReference type="PANTHER" id="PTHR46230">
    <property type="match status" value="1"/>
</dbReference>
<dbReference type="PIRSF" id="PIRSF003113">
    <property type="entry name" value="BolA"/>
    <property type="match status" value="1"/>
</dbReference>
<reference evidence="2 3" key="1">
    <citation type="submission" date="2017-01" db="EMBL/GenBank/DDBJ databases">
        <authorList>
            <person name="Mah S.A."/>
            <person name="Swanson W.J."/>
            <person name="Moy G.W."/>
            <person name="Vacquier V.D."/>
        </authorList>
    </citation>
    <scope>NUCLEOTIDE SEQUENCE [LARGE SCALE GENOMIC DNA]</scope>
    <source>
        <strain evidence="2 3">DSM 29590</strain>
    </source>
</reference>
<dbReference type="STRING" id="573024.SAMN05216208_0536"/>
<dbReference type="AlphaFoldDB" id="A0A1N7G2G4"/>
<protein>
    <submittedName>
        <fullName evidence="2">BolA protein</fullName>
    </submittedName>
</protein>
<keyword evidence="3" id="KW-1185">Reference proteome</keyword>
<dbReference type="PANTHER" id="PTHR46230:SF6">
    <property type="entry name" value="PROTEIN BOLA1, CHLOROPLASTIC"/>
    <property type="match status" value="1"/>
</dbReference>
<evidence type="ECO:0000313" key="2">
    <source>
        <dbReference type="EMBL" id="SIS06694.1"/>
    </source>
</evidence>
<proteinExistence type="inferred from homology"/>
<sequence>MGRKMDRAAEIRATLERSFDAQFLEVVDESAQHNGHAGAPDGGQSHFRVRIRAPELSAMSRINRHRAIHGAIGSDLMGKIHALAIEVDA</sequence>
<dbReference type="Proteomes" id="UP000186019">
    <property type="component" value="Unassembled WGS sequence"/>
</dbReference>
<evidence type="ECO:0000313" key="3">
    <source>
        <dbReference type="Proteomes" id="UP000186019"/>
    </source>
</evidence>
<dbReference type="SUPFAM" id="SSF82657">
    <property type="entry name" value="BolA-like"/>
    <property type="match status" value="1"/>
</dbReference>
<accession>A0A1N7G2G4</accession>
<dbReference type="InterPro" id="IPR002634">
    <property type="entry name" value="BolA"/>
</dbReference>
<evidence type="ECO:0000256" key="1">
    <source>
        <dbReference type="RuleBase" id="RU003860"/>
    </source>
</evidence>
<dbReference type="EMBL" id="FTNV01000001">
    <property type="protein sequence ID" value="SIS06694.1"/>
    <property type="molecule type" value="Genomic_DNA"/>
</dbReference>
<dbReference type="Pfam" id="PF01722">
    <property type="entry name" value="BolA"/>
    <property type="match status" value="1"/>
</dbReference>
<comment type="similarity">
    <text evidence="1">Belongs to the BolA/IbaG family.</text>
</comment>
<gene>
    <name evidence="2" type="ORF">SAMN05421666_1600</name>
</gene>
<dbReference type="Gene3D" id="3.30.300.90">
    <property type="entry name" value="BolA-like"/>
    <property type="match status" value="1"/>
</dbReference>